<feature type="transmembrane region" description="Helical" evidence="1">
    <location>
        <begin position="34"/>
        <end position="59"/>
    </location>
</feature>
<feature type="transmembrane region" description="Helical" evidence="1">
    <location>
        <begin position="65"/>
        <end position="87"/>
    </location>
</feature>
<protein>
    <recommendedName>
        <fullName evidence="6">G protein-coupled receptor</fullName>
    </recommendedName>
</protein>
<dbReference type="Proteomes" id="UP000663870">
    <property type="component" value="Unassembled WGS sequence"/>
</dbReference>
<dbReference type="Proteomes" id="UP000663854">
    <property type="component" value="Unassembled WGS sequence"/>
</dbReference>
<keyword evidence="1" id="KW-0472">Membrane</keyword>
<accession>A0A815N8A6</accession>
<keyword evidence="1" id="KW-1133">Transmembrane helix</keyword>
<dbReference type="AlphaFoldDB" id="A0A815N8A6"/>
<organism evidence="2 4">
    <name type="scientific">Rotaria sordida</name>
    <dbReference type="NCBI Taxonomy" id="392033"/>
    <lineage>
        <taxon>Eukaryota</taxon>
        <taxon>Metazoa</taxon>
        <taxon>Spiralia</taxon>
        <taxon>Gnathifera</taxon>
        <taxon>Rotifera</taxon>
        <taxon>Eurotatoria</taxon>
        <taxon>Bdelloidea</taxon>
        <taxon>Philodinida</taxon>
        <taxon>Philodinidae</taxon>
        <taxon>Rotaria</taxon>
    </lineage>
</organism>
<keyword evidence="5" id="KW-1185">Reference proteome</keyword>
<dbReference type="EMBL" id="CAJNOL010007872">
    <property type="protein sequence ID" value="CAF1631926.1"/>
    <property type="molecule type" value="Genomic_DNA"/>
</dbReference>
<evidence type="ECO:0000313" key="2">
    <source>
        <dbReference type="EMBL" id="CAF1428539.1"/>
    </source>
</evidence>
<evidence type="ECO:0008006" key="6">
    <source>
        <dbReference type="Google" id="ProtNLM"/>
    </source>
</evidence>
<evidence type="ECO:0000256" key="1">
    <source>
        <dbReference type="SAM" id="Phobius"/>
    </source>
</evidence>
<proteinExistence type="predicted"/>
<keyword evidence="1" id="KW-0812">Transmembrane</keyword>
<sequence length="124" mass="14882">MLMIYASARHIYLKSVVQRTQHHVSAREKYHRSLVIQFLCFYFIWGVFWSPFIVIFQVSVRQQNLMNVVTILSFVEVACDPIIVAALDVRFWHQWQKFGVHVKNTIFVDRRNRRRIHPSTVNHN</sequence>
<name>A0A815N8A6_9BILA</name>
<gene>
    <name evidence="3" type="ORF">JXQ802_LOCUS51921</name>
    <name evidence="2" type="ORF">PYM288_LOCUS35656</name>
</gene>
<evidence type="ECO:0000313" key="4">
    <source>
        <dbReference type="Proteomes" id="UP000663854"/>
    </source>
</evidence>
<reference evidence="2" key="1">
    <citation type="submission" date="2021-02" db="EMBL/GenBank/DDBJ databases">
        <authorList>
            <person name="Nowell W R."/>
        </authorList>
    </citation>
    <scope>NUCLEOTIDE SEQUENCE</scope>
</reference>
<comment type="caution">
    <text evidence="2">The sequence shown here is derived from an EMBL/GenBank/DDBJ whole genome shotgun (WGS) entry which is preliminary data.</text>
</comment>
<dbReference type="EMBL" id="CAJNOH010006309">
    <property type="protein sequence ID" value="CAF1428539.1"/>
    <property type="molecule type" value="Genomic_DNA"/>
</dbReference>
<evidence type="ECO:0000313" key="3">
    <source>
        <dbReference type="EMBL" id="CAF1631926.1"/>
    </source>
</evidence>
<evidence type="ECO:0000313" key="5">
    <source>
        <dbReference type="Proteomes" id="UP000663870"/>
    </source>
</evidence>